<dbReference type="Pfam" id="PF13519">
    <property type="entry name" value="VWA_2"/>
    <property type="match status" value="1"/>
</dbReference>
<protein>
    <submittedName>
        <fullName evidence="2">von Willebrand factor type A domain protein</fullName>
    </submittedName>
</protein>
<name>E3T6R2_9BACT</name>
<accession>E3T6R2</accession>
<evidence type="ECO:0000259" key="1">
    <source>
        <dbReference type="SMART" id="SM00327"/>
    </source>
</evidence>
<dbReference type="EMBL" id="GU260708">
    <property type="protein sequence ID" value="ADC36006.1"/>
    <property type="molecule type" value="Genomic_DNA"/>
</dbReference>
<feature type="domain" description="VWFA" evidence="1">
    <location>
        <begin position="73"/>
        <end position="275"/>
    </location>
</feature>
<sequence length="311" mass="32909">MIRPIVLAAIAAVALQGTQDQRPTFRSRTDLITVDVAVTSHGSPVSGLTLADFELADNGVRQTIEMVDAETLPIDLTVVVDTSGSMRRSVDDLKADAQAIAAMLRPNDRIRLLTFAGQIRETYALQAPSADLALDRLAATGSTSLFDAVAVALAGVTGTDRRHLVVVLTDGQDTSSVVGRGPLADLSAAANGVLYAAVSRPGVLLPPPGVRPPASAEPLNWRHRWMPLAAPPADESPLKDAVENTGGVWDSVGSIARAPAGVKRALEWFRTAYVLRYRATGVAAAGWHELHVKVGRAGEYDVRARKGYVGQ</sequence>
<dbReference type="Gene3D" id="3.40.50.410">
    <property type="entry name" value="von Willebrand factor, type A domain"/>
    <property type="match status" value="1"/>
</dbReference>
<organism evidence="2">
    <name type="scientific">uncultured bacterium 259</name>
    <dbReference type="NCBI Taxonomy" id="698386"/>
    <lineage>
        <taxon>Bacteria</taxon>
        <taxon>environmental samples</taxon>
    </lineage>
</organism>
<dbReference type="AlphaFoldDB" id="E3T6R2"/>
<dbReference type="InterPro" id="IPR036465">
    <property type="entry name" value="vWFA_dom_sf"/>
</dbReference>
<reference evidence="2" key="1">
    <citation type="submission" date="2009-12" db="EMBL/GenBank/DDBJ databases">
        <authorList>
            <person name="Kielak A."/>
            <person name="van Veen J.A."/>
            <person name="Kowalchuk G.A."/>
        </authorList>
    </citation>
    <scope>NUCLEOTIDE SEQUENCE</scope>
</reference>
<proteinExistence type="predicted"/>
<reference evidence="2" key="2">
    <citation type="journal article" date="2010" name="Appl. Environ. Microbiol.">
        <title>Comparative analysis of acidobacterial genomic fragments from terrestrial and aquatic metagenomic libraries, with emphasis on acidobacteria subdivision 6.</title>
        <authorList>
            <person name="Kielak A.M."/>
            <person name="van Veen J.A."/>
            <person name="Kowalchuk G.A."/>
        </authorList>
    </citation>
    <scope>NUCLEOTIDE SEQUENCE</scope>
</reference>
<dbReference type="NCBIfam" id="TIGR03436">
    <property type="entry name" value="acidobact_VWFA"/>
    <property type="match status" value="1"/>
</dbReference>
<dbReference type="SMART" id="SM00327">
    <property type="entry name" value="VWA"/>
    <property type="match status" value="1"/>
</dbReference>
<evidence type="ECO:0000313" key="2">
    <source>
        <dbReference type="EMBL" id="ADC36006.1"/>
    </source>
</evidence>
<dbReference type="CDD" id="cd00198">
    <property type="entry name" value="vWFA"/>
    <property type="match status" value="1"/>
</dbReference>
<dbReference type="InterPro" id="IPR017802">
    <property type="entry name" value="VWFA-rel_acidobac-type"/>
</dbReference>
<dbReference type="InterPro" id="IPR002035">
    <property type="entry name" value="VWF_A"/>
</dbReference>
<dbReference type="SUPFAM" id="SSF53300">
    <property type="entry name" value="vWA-like"/>
    <property type="match status" value="1"/>
</dbReference>